<keyword evidence="1" id="KW-0732">Signal</keyword>
<reference evidence="2 3" key="1">
    <citation type="submission" date="2024-08" db="EMBL/GenBank/DDBJ databases">
        <title>Gnathostoma spinigerum genome.</title>
        <authorList>
            <person name="Gonzalez-Bertolin B."/>
            <person name="Monzon S."/>
            <person name="Zaballos A."/>
            <person name="Jimenez P."/>
            <person name="Dekumyoy P."/>
            <person name="Varona S."/>
            <person name="Cuesta I."/>
            <person name="Sumanam S."/>
            <person name="Adisakwattana P."/>
            <person name="Gasser R.B."/>
            <person name="Hernandez-Gonzalez A."/>
            <person name="Young N.D."/>
            <person name="Perteguer M.J."/>
        </authorList>
    </citation>
    <scope>NUCLEOTIDE SEQUENCE [LARGE SCALE GENOMIC DNA]</scope>
    <source>
        <strain evidence="2">AL3</strain>
        <tissue evidence="2">Liver</tissue>
    </source>
</reference>
<name>A0ABD6ECB2_9BILA</name>
<feature type="signal peptide" evidence="1">
    <location>
        <begin position="1"/>
        <end position="28"/>
    </location>
</feature>
<dbReference type="Proteomes" id="UP001608902">
    <property type="component" value="Unassembled WGS sequence"/>
</dbReference>
<dbReference type="Pfam" id="PF17305">
    <property type="entry name" value="DUF5354"/>
    <property type="match status" value="1"/>
</dbReference>
<accession>A0ABD6ECB2</accession>
<proteinExistence type="predicted"/>
<dbReference type="InterPro" id="IPR035291">
    <property type="entry name" value="DUF5354"/>
</dbReference>
<dbReference type="EMBL" id="JBGFUD010000348">
    <property type="protein sequence ID" value="MFH4974327.1"/>
    <property type="molecule type" value="Genomic_DNA"/>
</dbReference>
<comment type="caution">
    <text evidence="2">The sequence shown here is derived from an EMBL/GenBank/DDBJ whole genome shotgun (WGS) entry which is preliminary data.</text>
</comment>
<feature type="chain" id="PRO_5044762126" evidence="1">
    <location>
        <begin position="29"/>
        <end position="114"/>
    </location>
</feature>
<keyword evidence="3" id="KW-1185">Reference proteome</keyword>
<protein>
    <submittedName>
        <fullName evidence="2">Uncharacterized protein</fullName>
    </submittedName>
</protein>
<organism evidence="2 3">
    <name type="scientific">Gnathostoma spinigerum</name>
    <dbReference type="NCBI Taxonomy" id="75299"/>
    <lineage>
        <taxon>Eukaryota</taxon>
        <taxon>Metazoa</taxon>
        <taxon>Ecdysozoa</taxon>
        <taxon>Nematoda</taxon>
        <taxon>Chromadorea</taxon>
        <taxon>Rhabditida</taxon>
        <taxon>Spirurina</taxon>
        <taxon>Gnathostomatomorpha</taxon>
        <taxon>Gnathostomatoidea</taxon>
        <taxon>Gnathostomatidae</taxon>
        <taxon>Gnathostoma</taxon>
    </lineage>
</organism>
<evidence type="ECO:0000313" key="2">
    <source>
        <dbReference type="EMBL" id="MFH4974327.1"/>
    </source>
</evidence>
<sequence>MSVQKSLLSATFAYSLLIIVHLFGQTASLTCYENDAYGNLYEVSNSTWNYCALVPSSTSRYGEGRVFGVGPTGDWTEAYDETFALSDKVYKILTICILEVGDFVLPITCSDYLF</sequence>
<evidence type="ECO:0000256" key="1">
    <source>
        <dbReference type="SAM" id="SignalP"/>
    </source>
</evidence>
<gene>
    <name evidence="2" type="ORF">AB6A40_001036</name>
</gene>
<evidence type="ECO:0000313" key="3">
    <source>
        <dbReference type="Proteomes" id="UP001608902"/>
    </source>
</evidence>
<dbReference type="AlphaFoldDB" id="A0ABD6ECB2"/>